<organism evidence="4 5">
    <name type="scientific">Tsukamurella strandjordii</name>
    <dbReference type="NCBI Taxonomy" id="147577"/>
    <lineage>
        <taxon>Bacteria</taxon>
        <taxon>Bacillati</taxon>
        <taxon>Actinomycetota</taxon>
        <taxon>Actinomycetes</taxon>
        <taxon>Mycobacteriales</taxon>
        <taxon>Tsukamurellaceae</taxon>
        <taxon>Tsukamurella</taxon>
    </lineage>
</organism>
<dbReference type="SUPFAM" id="SSF50494">
    <property type="entry name" value="Trypsin-like serine proteases"/>
    <property type="match status" value="1"/>
</dbReference>
<gene>
    <name evidence="4" type="ORF">Q7X28_11280</name>
</gene>
<feature type="region of interest" description="Disordered" evidence="1">
    <location>
        <begin position="110"/>
        <end position="136"/>
    </location>
</feature>
<evidence type="ECO:0000256" key="2">
    <source>
        <dbReference type="SAM" id="SignalP"/>
    </source>
</evidence>
<keyword evidence="5" id="KW-1185">Reference proteome</keyword>
<accession>A0AA90SR24</accession>
<dbReference type="EMBL" id="JAUTIX010000003">
    <property type="protein sequence ID" value="MDP0398511.1"/>
    <property type="molecule type" value="Genomic_DNA"/>
</dbReference>
<dbReference type="GO" id="GO:0004252">
    <property type="term" value="F:serine-type endopeptidase activity"/>
    <property type="evidence" value="ECO:0007669"/>
    <property type="project" value="InterPro"/>
</dbReference>
<dbReference type="InterPro" id="IPR001254">
    <property type="entry name" value="Trypsin_dom"/>
</dbReference>
<comment type="caution">
    <text evidence="4">The sequence shown here is derived from an EMBL/GenBank/DDBJ whole genome shotgun (WGS) entry which is preliminary data.</text>
</comment>
<dbReference type="CDD" id="cd21112">
    <property type="entry name" value="alphaLP-like"/>
    <property type="match status" value="1"/>
</dbReference>
<dbReference type="Pfam" id="PF00089">
    <property type="entry name" value="Trypsin"/>
    <property type="match status" value="1"/>
</dbReference>
<proteinExistence type="predicted"/>
<feature type="chain" id="PRO_5041688868" evidence="2">
    <location>
        <begin position="31"/>
        <end position="257"/>
    </location>
</feature>
<name>A0AA90SR24_9ACTN</name>
<reference evidence="4" key="1">
    <citation type="submission" date="2023-08" db="EMBL/GenBank/DDBJ databases">
        <title>The draft genome of Tsukamurella strandjordii strain 050030.</title>
        <authorList>
            <person name="Zhao F."/>
            <person name="Feng Y."/>
            <person name="Zong Z."/>
        </authorList>
    </citation>
    <scope>NUCLEOTIDE SEQUENCE</scope>
    <source>
        <strain evidence="4">050030</strain>
    </source>
</reference>
<dbReference type="GO" id="GO:0006508">
    <property type="term" value="P:proteolysis"/>
    <property type="evidence" value="ECO:0007669"/>
    <property type="project" value="InterPro"/>
</dbReference>
<evidence type="ECO:0000256" key="1">
    <source>
        <dbReference type="SAM" id="MobiDB-lite"/>
    </source>
</evidence>
<evidence type="ECO:0000259" key="3">
    <source>
        <dbReference type="Pfam" id="PF00089"/>
    </source>
</evidence>
<protein>
    <submittedName>
        <fullName evidence="4">S1 family peptidase</fullName>
    </submittedName>
</protein>
<dbReference type="InterPro" id="IPR043504">
    <property type="entry name" value="Peptidase_S1_PA_chymotrypsin"/>
</dbReference>
<evidence type="ECO:0000313" key="4">
    <source>
        <dbReference type="EMBL" id="MDP0398511.1"/>
    </source>
</evidence>
<evidence type="ECO:0000313" key="5">
    <source>
        <dbReference type="Proteomes" id="UP001178281"/>
    </source>
</evidence>
<keyword evidence="2" id="KW-0732">Signal</keyword>
<dbReference type="InterPro" id="IPR009003">
    <property type="entry name" value="Peptidase_S1_PA"/>
</dbReference>
<feature type="signal peptide" evidence="2">
    <location>
        <begin position="1"/>
        <end position="30"/>
    </location>
</feature>
<feature type="domain" description="Peptidase S1" evidence="3">
    <location>
        <begin position="136"/>
        <end position="224"/>
    </location>
</feature>
<dbReference type="Gene3D" id="2.40.10.10">
    <property type="entry name" value="Trypsin-like serine proteases"/>
    <property type="match status" value="2"/>
</dbReference>
<sequence length="257" mass="25687">MRARSALPGAIAGTITAILTAGLGAPAAQAVPAPPAPAPAVTVGPGSAISIAKKENPDGTVDASRCTLGFIAVRPDGSRVGLIAGHCGTTGQRIGVPAAGKPNTIREIGRVANSSNPPTRVNPDTGKRGPADPSAPDWAVLEFRPNVTTTAGKGAVQPRSVGIARAGDRVCQQGVTTGWRCGVVIKADARQIATDIASRQGDSGGPLIRLSDGAALGIVSSILTGDPAVARTYYWTVSDSLARAGGLTLATVGPARI</sequence>
<dbReference type="RefSeq" id="WP_305111351.1">
    <property type="nucleotide sequence ID" value="NZ_JAUTIX010000003.1"/>
</dbReference>
<dbReference type="AlphaFoldDB" id="A0AA90SR24"/>
<dbReference type="Proteomes" id="UP001178281">
    <property type="component" value="Unassembled WGS sequence"/>
</dbReference>